<evidence type="ECO:0000256" key="3">
    <source>
        <dbReference type="ARBA" id="ARBA00022553"/>
    </source>
</evidence>
<feature type="modified residue" description="4-aspartylphosphate" evidence="10">
    <location>
        <position position="54"/>
    </location>
</feature>
<organism evidence="12 13">
    <name type="scientific">Enterococcus alishanensis</name>
    <dbReference type="NCBI Taxonomy" id="1303817"/>
    <lineage>
        <taxon>Bacteria</taxon>
        <taxon>Bacillati</taxon>
        <taxon>Bacillota</taxon>
        <taxon>Bacilli</taxon>
        <taxon>Lactobacillales</taxon>
        <taxon>Enterococcaceae</taxon>
        <taxon>Enterococcus</taxon>
    </lineage>
</organism>
<dbReference type="SMART" id="SM00448">
    <property type="entry name" value="REC"/>
    <property type="match status" value="1"/>
</dbReference>
<evidence type="ECO:0000256" key="8">
    <source>
        <dbReference type="ARBA" id="ARBA00023163"/>
    </source>
</evidence>
<dbReference type="RefSeq" id="WP_218324457.1">
    <property type="nucleotide sequence ID" value="NZ_JAHUZB010000001.1"/>
</dbReference>
<keyword evidence="3 10" id="KW-0597">Phosphoprotein</keyword>
<evidence type="ECO:0000313" key="12">
    <source>
        <dbReference type="EMBL" id="MBV7389393.1"/>
    </source>
</evidence>
<evidence type="ECO:0000259" key="11">
    <source>
        <dbReference type="PROSITE" id="PS50110"/>
    </source>
</evidence>
<dbReference type="PROSITE" id="PS50110">
    <property type="entry name" value="RESPONSE_REGULATORY"/>
    <property type="match status" value="1"/>
</dbReference>
<feature type="domain" description="Response regulatory" evidence="11">
    <location>
        <begin position="3"/>
        <end position="119"/>
    </location>
</feature>
<evidence type="ECO:0000256" key="5">
    <source>
        <dbReference type="ARBA" id="ARBA00023015"/>
    </source>
</evidence>
<dbReference type="InterPro" id="IPR024187">
    <property type="entry name" value="Sig_transdc_resp-reg_cit/mal"/>
</dbReference>
<dbReference type="Proteomes" id="UP000774130">
    <property type="component" value="Unassembled WGS sequence"/>
</dbReference>
<evidence type="ECO:0000256" key="7">
    <source>
        <dbReference type="ARBA" id="ARBA00023159"/>
    </source>
</evidence>
<dbReference type="PANTHER" id="PTHR45526:SF1">
    <property type="entry name" value="TRANSCRIPTIONAL REGULATORY PROTEIN DCUR-RELATED"/>
    <property type="match status" value="1"/>
</dbReference>
<evidence type="ECO:0000256" key="6">
    <source>
        <dbReference type="ARBA" id="ARBA00023125"/>
    </source>
</evidence>
<comment type="caution">
    <text evidence="12">The sequence shown here is derived from an EMBL/GenBank/DDBJ whole genome shotgun (WGS) entry which is preliminary data.</text>
</comment>
<dbReference type="PANTHER" id="PTHR45526">
    <property type="entry name" value="TRANSCRIPTIONAL REGULATORY PROTEIN DPIA"/>
    <property type="match status" value="1"/>
</dbReference>
<keyword evidence="13" id="KW-1185">Reference proteome</keyword>
<comment type="subcellular location">
    <subcellularLocation>
        <location evidence="1 9">Cytoplasm</location>
    </subcellularLocation>
</comment>
<reference evidence="12 13" key="1">
    <citation type="submission" date="2021-06" db="EMBL/GenBank/DDBJ databases">
        <title>Enterococcus alishanensis sp. nov., a novel lactic acid bacterium isolated from fresh coffee beans.</title>
        <authorList>
            <person name="Chen Y.-S."/>
        </authorList>
    </citation>
    <scope>NUCLEOTIDE SEQUENCE [LARGE SCALE GENOMIC DNA]</scope>
    <source>
        <strain evidence="12 13">ALS3</strain>
    </source>
</reference>
<sequence>MTTILILEDDPMVAFIHQSYLTKIDSQLNILEATSTDDAKALLAEEQIDLILLDLHLKHDDGLAFLRDLRQQEFPGEVILITAENQTEALKAAHHLGILDYLMKPFSYERFAQSFESFLAKTTMLQHEELNQAQIDQLFYDKSQKKAELILEKGLSKATLARIYKTMQEFPASFTVAELAEKSGFSHVSVRKYMQFLEQQDLLTSDVIYRKQGRPFQTYQIKNPALWQKYFPK</sequence>
<dbReference type="Pfam" id="PF00072">
    <property type="entry name" value="Response_reg"/>
    <property type="match status" value="1"/>
</dbReference>
<evidence type="ECO:0000256" key="4">
    <source>
        <dbReference type="ARBA" id="ARBA00023012"/>
    </source>
</evidence>
<dbReference type="InterPro" id="IPR051271">
    <property type="entry name" value="2C-system_Tx_regulators"/>
</dbReference>
<proteinExistence type="predicted"/>
<keyword evidence="4 9" id="KW-0902">Two-component regulatory system</keyword>
<gene>
    <name evidence="12" type="ORF">KUA55_01780</name>
</gene>
<evidence type="ECO:0000256" key="10">
    <source>
        <dbReference type="PROSITE-ProRule" id="PRU00169"/>
    </source>
</evidence>
<keyword evidence="5 9" id="KW-0805">Transcription regulation</keyword>
<keyword evidence="2 9" id="KW-0963">Cytoplasm</keyword>
<evidence type="ECO:0000313" key="13">
    <source>
        <dbReference type="Proteomes" id="UP000774130"/>
    </source>
</evidence>
<accession>A0ABS6T924</accession>
<name>A0ABS6T924_9ENTE</name>
<protein>
    <recommendedName>
        <fullName evidence="9">Transcriptional regulatory protein</fullName>
    </recommendedName>
</protein>
<evidence type="ECO:0000256" key="2">
    <source>
        <dbReference type="ARBA" id="ARBA00022490"/>
    </source>
</evidence>
<keyword evidence="7 9" id="KW-0010">Activator</keyword>
<evidence type="ECO:0000256" key="9">
    <source>
        <dbReference type="PIRNR" id="PIRNR006171"/>
    </source>
</evidence>
<dbReference type="EMBL" id="JAHUZB010000001">
    <property type="protein sequence ID" value="MBV7389393.1"/>
    <property type="molecule type" value="Genomic_DNA"/>
</dbReference>
<evidence type="ECO:0000256" key="1">
    <source>
        <dbReference type="ARBA" id="ARBA00004496"/>
    </source>
</evidence>
<keyword evidence="6 9" id="KW-0238">DNA-binding</keyword>
<keyword evidence="8 9" id="KW-0804">Transcription</keyword>
<dbReference type="PIRSF" id="PIRSF006171">
    <property type="entry name" value="RR_citrat_malat"/>
    <property type="match status" value="1"/>
</dbReference>
<dbReference type="InterPro" id="IPR001789">
    <property type="entry name" value="Sig_transdc_resp-reg_receiver"/>
</dbReference>